<dbReference type="RefSeq" id="WP_077426515.1">
    <property type="nucleotide sequence ID" value="NZ_MLHH01000004.1"/>
</dbReference>
<keyword evidence="3" id="KW-1185">Reference proteome</keyword>
<name>A0A1V3IAZ1_9PAST</name>
<feature type="transmembrane region" description="Helical" evidence="1">
    <location>
        <begin position="71"/>
        <end position="90"/>
    </location>
</feature>
<reference evidence="2 3" key="1">
    <citation type="submission" date="2016-10" db="EMBL/GenBank/DDBJ databases">
        <title>Rodentibacter gen. nov. and new species.</title>
        <authorList>
            <person name="Christensen H."/>
        </authorList>
    </citation>
    <scope>NUCLEOTIDE SEQUENCE [LARGE SCALE GENOMIC DNA]</scope>
    <source>
        <strain evidence="2 3">Ac69</strain>
    </source>
</reference>
<dbReference type="SUPFAM" id="SSF82866">
    <property type="entry name" value="Multidrug efflux transporter AcrB transmembrane domain"/>
    <property type="match status" value="1"/>
</dbReference>
<dbReference type="AlphaFoldDB" id="A0A1V3IAZ1"/>
<feature type="transmembrane region" description="Helical" evidence="1">
    <location>
        <begin position="126"/>
        <end position="148"/>
    </location>
</feature>
<feature type="transmembrane region" description="Helical" evidence="1">
    <location>
        <begin position="97"/>
        <end position="120"/>
    </location>
</feature>
<dbReference type="Pfam" id="PF00873">
    <property type="entry name" value="ACR_tran"/>
    <property type="match status" value="1"/>
</dbReference>
<evidence type="ECO:0000313" key="2">
    <source>
        <dbReference type="EMBL" id="OOF37336.1"/>
    </source>
</evidence>
<dbReference type="PRINTS" id="PR00702">
    <property type="entry name" value="ACRIFLAVINRP"/>
</dbReference>
<dbReference type="InterPro" id="IPR001036">
    <property type="entry name" value="Acrflvin-R"/>
</dbReference>
<keyword evidence="1" id="KW-1133">Transmembrane helix</keyword>
<gene>
    <name evidence="2" type="ORF">BKK48_01805</name>
</gene>
<dbReference type="GO" id="GO:0042910">
    <property type="term" value="F:xenobiotic transmembrane transporter activity"/>
    <property type="evidence" value="ECO:0007669"/>
    <property type="project" value="TreeGrafter"/>
</dbReference>
<dbReference type="EMBL" id="MLHH01000004">
    <property type="protein sequence ID" value="OOF37336.1"/>
    <property type="molecule type" value="Genomic_DNA"/>
</dbReference>
<comment type="caution">
    <text evidence="2">The sequence shown here is derived from an EMBL/GenBank/DDBJ whole genome shotgun (WGS) entry which is preliminary data.</text>
</comment>
<evidence type="ECO:0000313" key="3">
    <source>
        <dbReference type="Proteomes" id="UP000189437"/>
    </source>
</evidence>
<feature type="transmembrane region" description="Helical" evidence="1">
    <location>
        <begin position="169"/>
        <end position="188"/>
    </location>
</feature>
<feature type="transmembrane region" description="Helical" evidence="1">
    <location>
        <begin position="200"/>
        <end position="226"/>
    </location>
</feature>
<keyword evidence="1" id="KW-0812">Transmembrane</keyword>
<proteinExistence type="predicted"/>
<dbReference type="STRING" id="1908258.BKK48_01805"/>
<protein>
    <recommendedName>
        <fullName evidence="4">Acriflavin resistance protein</fullName>
    </recommendedName>
</protein>
<evidence type="ECO:0000256" key="1">
    <source>
        <dbReference type="SAM" id="Phobius"/>
    </source>
</evidence>
<keyword evidence="1" id="KW-0472">Membrane</keyword>
<dbReference type="OrthoDB" id="9757904at2"/>
<dbReference type="Gene3D" id="3.30.70.1440">
    <property type="entry name" value="Multidrug efflux transporter AcrB pore domain"/>
    <property type="match status" value="1"/>
</dbReference>
<sequence>MPYRCRYSSASLERFDREHCIAVEADLALGQTIGTALSQINELQIMQNLPDGVRVPSSGDAEMMDEMFSQFGFAMASGVAMVLLVLVLLFKDFLQLLTILTALPLSIGGAAVGLLAYGAALDMSSVIGILMLMGIVTKNSILLVDFVIEKRQQGMIRHQALIQSGSERVRPILMTTIAMVAGMIPAVFASGAGAAFRAPMAIAVICGLIASTLLSLVFVPVVYSLMDDLREWLAPKLAKLTSVTPEDRIPRREG</sequence>
<organism evidence="2 3">
    <name type="scientific">Rodentibacter heidelbergensis</name>
    <dbReference type="NCBI Taxonomy" id="1908258"/>
    <lineage>
        <taxon>Bacteria</taxon>
        <taxon>Pseudomonadati</taxon>
        <taxon>Pseudomonadota</taxon>
        <taxon>Gammaproteobacteria</taxon>
        <taxon>Pasteurellales</taxon>
        <taxon>Pasteurellaceae</taxon>
        <taxon>Rodentibacter</taxon>
    </lineage>
</organism>
<dbReference type="Proteomes" id="UP000189437">
    <property type="component" value="Unassembled WGS sequence"/>
</dbReference>
<evidence type="ECO:0008006" key="4">
    <source>
        <dbReference type="Google" id="ProtNLM"/>
    </source>
</evidence>
<dbReference type="GO" id="GO:0005886">
    <property type="term" value="C:plasma membrane"/>
    <property type="evidence" value="ECO:0007669"/>
    <property type="project" value="TreeGrafter"/>
</dbReference>
<dbReference type="Gene3D" id="1.20.1640.10">
    <property type="entry name" value="Multidrug efflux transporter AcrB transmembrane domain"/>
    <property type="match status" value="1"/>
</dbReference>
<dbReference type="PANTHER" id="PTHR32063:SF77">
    <property type="entry name" value="ACR FAMILY TRANSPORT PROTEIN"/>
    <property type="match status" value="1"/>
</dbReference>
<accession>A0A1V3IAZ1</accession>
<dbReference type="PANTHER" id="PTHR32063">
    <property type="match status" value="1"/>
</dbReference>